<reference evidence="1" key="1">
    <citation type="submission" date="2015-12" db="EMBL/GenBank/DDBJ databases">
        <title>Gene expression during late stages of embryo sac development: a critical building block for successful pollen-pistil interactions.</title>
        <authorList>
            <person name="Liu Y."/>
            <person name="Joly V."/>
            <person name="Sabar M."/>
            <person name="Matton D.P."/>
        </authorList>
    </citation>
    <scope>NUCLEOTIDE SEQUENCE</scope>
</reference>
<dbReference type="EMBL" id="GEDG01029905">
    <property type="protein sequence ID" value="JAP12245.1"/>
    <property type="molecule type" value="Transcribed_RNA"/>
</dbReference>
<dbReference type="AlphaFoldDB" id="A0A0V0GVW3"/>
<feature type="non-terminal residue" evidence="1">
    <location>
        <position position="65"/>
    </location>
</feature>
<sequence length="65" mass="7749">MEIANISVSLEFFELELSILNFFKHCCLKIGSWCCVCLNQRRLTVAWWKYLVLILRTTIFGHFHI</sequence>
<name>A0A0V0GVW3_SOLCH</name>
<protein>
    <submittedName>
        <fullName evidence="1">Putative ovule protein</fullName>
    </submittedName>
</protein>
<proteinExistence type="predicted"/>
<organism evidence="1">
    <name type="scientific">Solanum chacoense</name>
    <name type="common">Chaco potato</name>
    <dbReference type="NCBI Taxonomy" id="4108"/>
    <lineage>
        <taxon>Eukaryota</taxon>
        <taxon>Viridiplantae</taxon>
        <taxon>Streptophyta</taxon>
        <taxon>Embryophyta</taxon>
        <taxon>Tracheophyta</taxon>
        <taxon>Spermatophyta</taxon>
        <taxon>Magnoliopsida</taxon>
        <taxon>eudicotyledons</taxon>
        <taxon>Gunneridae</taxon>
        <taxon>Pentapetalae</taxon>
        <taxon>asterids</taxon>
        <taxon>lamiids</taxon>
        <taxon>Solanales</taxon>
        <taxon>Solanaceae</taxon>
        <taxon>Solanoideae</taxon>
        <taxon>Solaneae</taxon>
        <taxon>Solanum</taxon>
    </lineage>
</organism>
<evidence type="ECO:0000313" key="1">
    <source>
        <dbReference type="EMBL" id="JAP12245.1"/>
    </source>
</evidence>
<accession>A0A0V0GVW3</accession>